<dbReference type="AlphaFoldDB" id="A0A3D8L3N3"/>
<dbReference type="Proteomes" id="UP000256708">
    <property type="component" value="Unassembled WGS sequence"/>
</dbReference>
<dbReference type="RefSeq" id="WP_115568002.1">
    <property type="nucleotide sequence ID" value="NZ_QRGR01000036.1"/>
</dbReference>
<accession>A0A3D8L3N3</accession>
<name>A0A3D8L3N3_9BACT</name>
<dbReference type="EMBL" id="QRGR01000036">
    <property type="protein sequence ID" value="RDV11956.1"/>
    <property type="molecule type" value="Genomic_DNA"/>
</dbReference>
<evidence type="ECO:0008006" key="3">
    <source>
        <dbReference type="Google" id="ProtNLM"/>
    </source>
</evidence>
<keyword evidence="2" id="KW-1185">Reference proteome</keyword>
<comment type="caution">
    <text evidence="1">The sequence shown here is derived from an EMBL/GenBank/DDBJ whole genome shotgun (WGS) entry which is preliminary data.</text>
</comment>
<proteinExistence type="predicted"/>
<dbReference type="OrthoDB" id="852207at2"/>
<evidence type="ECO:0000313" key="1">
    <source>
        <dbReference type="EMBL" id="RDV11956.1"/>
    </source>
</evidence>
<dbReference type="Pfam" id="PF11964">
    <property type="entry name" value="SpoIIAA-like"/>
    <property type="match status" value="1"/>
</dbReference>
<protein>
    <recommendedName>
        <fullName evidence="3">STAS/SEC14 domain-containing protein</fullName>
    </recommendedName>
</protein>
<gene>
    <name evidence="1" type="ORF">DXT99_23325</name>
</gene>
<dbReference type="InterPro" id="IPR021866">
    <property type="entry name" value="SpoIIAA-like"/>
</dbReference>
<reference evidence="2" key="1">
    <citation type="submission" date="2018-08" db="EMBL/GenBank/DDBJ databases">
        <authorList>
            <person name="Liu Z.-W."/>
            <person name="Du Z.-J."/>
        </authorList>
    </citation>
    <scope>NUCLEOTIDE SEQUENCE [LARGE SCALE GENOMIC DNA]</scope>
    <source>
        <strain evidence="2">H4X</strain>
    </source>
</reference>
<organism evidence="1 2">
    <name type="scientific">Pontibacter diazotrophicus</name>
    <dbReference type="NCBI Taxonomy" id="1400979"/>
    <lineage>
        <taxon>Bacteria</taxon>
        <taxon>Pseudomonadati</taxon>
        <taxon>Bacteroidota</taxon>
        <taxon>Cytophagia</taxon>
        <taxon>Cytophagales</taxon>
        <taxon>Hymenobacteraceae</taxon>
        <taxon>Pontibacter</taxon>
    </lineage>
</organism>
<sequence length="144" mass="16823">MVIYKNGFLRLDYEPASDILTFEMPNVDDIVMPEMERSLAVIVEHVRKYDVKRVLLDARQTNIWVYEDSYACLISEFYRNLMATRVQKVARIVTPDSKREKVVLNLLNNMTLSVKIQRFTEVSAALEWLKSDVLPKPRLQTLSI</sequence>
<evidence type="ECO:0000313" key="2">
    <source>
        <dbReference type="Proteomes" id="UP000256708"/>
    </source>
</evidence>